<dbReference type="SUPFAM" id="SSF55874">
    <property type="entry name" value="ATPase domain of HSP90 chaperone/DNA topoisomerase II/histidine kinase"/>
    <property type="match status" value="1"/>
</dbReference>
<evidence type="ECO:0000256" key="12">
    <source>
        <dbReference type="ARBA" id="ARBA00023136"/>
    </source>
</evidence>
<feature type="transmembrane region" description="Helical" evidence="13">
    <location>
        <begin position="43"/>
        <end position="64"/>
    </location>
</feature>
<evidence type="ECO:0000259" key="14">
    <source>
        <dbReference type="SMART" id="SM00911"/>
    </source>
</evidence>
<dbReference type="OrthoDB" id="9767435at2"/>
<keyword evidence="11" id="KW-0902">Two-component regulatory system</keyword>
<dbReference type="EMBL" id="RXOL01000003">
    <property type="protein sequence ID" value="RVQ66905.1"/>
    <property type="molecule type" value="Genomic_DNA"/>
</dbReference>
<dbReference type="InterPro" id="IPR038318">
    <property type="entry name" value="KdpD_sf"/>
</dbReference>
<keyword evidence="8 15" id="KW-0418">Kinase</keyword>
<protein>
    <recommendedName>
        <fullName evidence="3">histidine kinase</fullName>
        <ecNumber evidence="3">2.7.13.3</ecNumber>
    </recommendedName>
</protein>
<dbReference type="EC" id="2.7.13.3" evidence="3"/>
<evidence type="ECO:0000313" key="16">
    <source>
        <dbReference type="Proteomes" id="UP000283003"/>
    </source>
</evidence>
<comment type="subcellular location">
    <subcellularLocation>
        <location evidence="2">Membrane</location>
        <topology evidence="2">Multi-pass membrane protein</topology>
    </subcellularLocation>
</comment>
<keyword evidence="12 13" id="KW-0472">Membrane</keyword>
<dbReference type="InterPro" id="IPR025201">
    <property type="entry name" value="KdpD_TM"/>
</dbReference>
<evidence type="ECO:0000256" key="3">
    <source>
        <dbReference type="ARBA" id="ARBA00012438"/>
    </source>
</evidence>
<keyword evidence="6 13" id="KW-0812">Transmembrane</keyword>
<dbReference type="GO" id="GO:0004673">
    <property type="term" value="F:protein histidine kinase activity"/>
    <property type="evidence" value="ECO:0007669"/>
    <property type="project" value="UniProtKB-EC"/>
</dbReference>
<dbReference type="InterPro" id="IPR036890">
    <property type="entry name" value="HATPase_C_sf"/>
</dbReference>
<keyword evidence="9" id="KW-0067">ATP-binding</keyword>
<feature type="transmembrane region" description="Helical" evidence="13">
    <location>
        <begin position="103"/>
        <end position="120"/>
    </location>
</feature>
<dbReference type="InterPro" id="IPR011102">
    <property type="entry name" value="Sig_transdc_His_kinase_HWE"/>
</dbReference>
<dbReference type="Pfam" id="PF13581">
    <property type="entry name" value="HATPase_c_2"/>
    <property type="match status" value="1"/>
</dbReference>
<dbReference type="Pfam" id="PF13493">
    <property type="entry name" value="DUF4118"/>
    <property type="match status" value="1"/>
</dbReference>
<evidence type="ECO:0000256" key="4">
    <source>
        <dbReference type="ARBA" id="ARBA00022553"/>
    </source>
</evidence>
<evidence type="ECO:0000256" key="5">
    <source>
        <dbReference type="ARBA" id="ARBA00022679"/>
    </source>
</evidence>
<evidence type="ECO:0000256" key="10">
    <source>
        <dbReference type="ARBA" id="ARBA00022989"/>
    </source>
</evidence>
<keyword evidence="4" id="KW-0597">Phosphoprotein</keyword>
<evidence type="ECO:0000256" key="7">
    <source>
        <dbReference type="ARBA" id="ARBA00022741"/>
    </source>
</evidence>
<dbReference type="PANTHER" id="PTHR41523:SF8">
    <property type="entry name" value="ETHYLENE RESPONSE SENSOR PROTEIN"/>
    <property type="match status" value="1"/>
</dbReference>
<evidence type="ECO:0000313" key="15">
    <source>
        <dbReference type="EMBL" id="RVQ66905.1"/>
    </source>
</evidence>
<comment type="caution">
    <text evidence="15">The sequence shown here is derived from an EMBL/GenBank/DDBJ whole genome shotgun (WGS) entry which is preliminary data.</text>
</comment>
<evidence type="ECO:0000256" key="13">
    <source>
        <dbReference type="SAM" id="Phobius"/>
    </source>
</evidence>
<dbReference type="RefSeq" id="WP_127612418.1">
    <property type="nucleotide sequence ID" value="NZ_RXOL01000003.1"/>
</dbReference>
<evidence type="ECO:0000256" key="1">
    <source>
        <dbReference type="ARBA" id="ARBA00000085"/>
    </source>
</evidence>
<feature type="transmembrane region" description="Helical" evidence="13">
    <location>
        <begin position="20"/>
        <end position="37"/>
    </location>
</feature>
<comment type="catalytic activity">
    <reaction evidence="1">
        <text>ATP + protein L-histidine = ADP + protein N-phospho-L-histidine.</text>
        <dbReference type="EC" id="2.7.13.3"/>
    </reaction>
</comment>
<feature type="domain" description="Signal transduction histidine kinase HWE region" evidence="14">
    <location>
        <begin position="144"/>
        <end position="233"/>
    </location>
</feature>
<proteinExistence type="predicted"/>
<keyword evidence="7" id="KW-0547">Nucleotide-binding</keyword>
<dbReference type="GO" id="GO:0005524">
    <property type="term" value="F:ATP binding"/>
    <property type="evidence" value="ECO:0007669"/>
    <property type="project" value="UniProtKB-KW"/>
</dbReference>
<keyword evidence="5" id="KW-0808">Transferase</keyword>
<organism evidence="15 16">
    <name type="scientific">Croceicoccus ponticola</name>
    <dbReference type="NCBI Taxonomy" id="2217664"/>
    <lineage>
        <taxon>Bacteria</taxon>
        <taxon>Pseudomonadati</taxon>
        <taxon>Pseudomonadota</taxon>
        <taxon>Alphaproteobacteria</taxon>
        <taxon>Sphingomonadales</taxon>
        <taxon>Erythrobacteraceae</taxon>
        <taxon>Croceicoccus</taxon>
    </lineage>
</organism>
<dbReference type="AlphaFoldDB" id="A0A437GWY6"/>
<keyword evidence="16" id="KW-1185">Reference proteome</keyword>
<evidence type="ECO:0000256" key="2">
    <source>
        <dbReference type="ARBA" id="ARBA00004141"/>
    </source>
</evidence>
<sequence>MHRLASYDVSSRFRSPAVRLAAEALFGLVCALTMIGLRSLVDVIAPSSGPFALVYPTVLIATLFGHWRGGLVAYLISFFWAWWYVLPTVGSFEFEVPNDASRVAINLISVAVVAVFAEAFRRAVKGAAIARDAEIERRGMLLAELEHRTKNNFALVASLLELQKRRTSDAAVADAIEQATGRVHTFARAYANLVDSQGEGASVEMENYLHEVVGHMHDGAFDDGVQVTCHVEPCILPRQVAVAIGLFVNEALTNCAKYAFPEGRVGRVEVAFARGDADWSVSVRDNGIGLGDGTNVAGGKSTNGMGAGLMQAFACQAGATYAICPQEEGHCVRMESVAA</sequence>
<gene>
    <name evidence="15" type="ORF">EKN06_08070</name>
</gene>
<accession>A0A437GWY6</accession>
<evidence type="ECO:0000256" key="11">
    <source>
        <dbReference type="ARBA" id="ARBA00023012"/>
    </source>
</evidence>
<evidence type="ECO:0000256" key="9">
    <source>
        <dbReference type="ARBA" id="ARBA00022840"/>
    </source>
</evidence>
<evidence type="ECO:0000256" key="8">
    <source>
        <dbReference type="ARBA" id="ARBA00022777"/>
    </source>
</evidence>
<dbReference type="PANTHER" id="PTHR41523">
    <property type="entry name" value="TWO-COMPONENT SYSTEM SENSOR PROTEIN"/>
    <property type="match status" value="1"/>
</dbReference>
<dbReference type="InterPro" id="IPR003594">
    <property type="entry name" value="HATPase_dom"/>
</dbReference>
<dbReference type="InterPro" id="IPR011495">
    <property type="entry name" value="Sig_transdc_His_kin_sub2_dim/P"/>
</dbReference>
<dbReference type="Proteomes" id="UP000283003">
    <property type="component" value="Unassembled WGS sequence"/>
</dbReference>
<dbReference type="Gene3D" id="1.20.120.620">
    <property type="entry name" value="Backbone structure of the membrane domain of e. Coli histidine kinase receptor kdpd"/>
    <property type="match status" value="1"/>
</dbReference>
<reference evidence="15 16" key="1">
    <citation type="submission" date="2018-12" db="EMBL/GenBank/DDBJ databases">
        <title>Croceicoccus ponticola sp. nov., a lipolytic bacterium isolated from seawater.</title>
        <authorList>
            <person name="Yoon J.-H."/>
        </authorList>
    </citation>
    <scope>NUCLEOTIDE SEQUENCE [LARGE SCALE GENOMIC DNA]</scope>
    <source>
        <strain evidence="15 16">GM-16</strain>
    </source>
</reference>
<name>A0A437GWY6_9SPHN</name>
<dbReference type="Gene3D" id="3.30.565.10">
    <property type="entry name" value="Histidine kinase-like ATPase, C-terminal domain"/>
    <property type="match status" value="1"/>
</dbReference>
<keyword evidence="10 13" id="KW-1133">Transmembrane helix</keyword>
<feature type="transmembrane region" description="Helical" evidence="13">
    <location>
        <begin position="71"/>
        <end position="91"/>
    </location>
</feature>
<dbReference type="SMART" id="SM00911">
    <property type="entry name" value="HWE_HK"/>
    <property type="match status" value="1"/>
</dbReference>
<evidence type="ECO:0000256" key="6">
    <source>
        <dbReference type="ARBA" id="ARBA00022692"/>
    </source>
</evidence>
<dbReference type="Pfam" id="PF07568">
    <property type="entry name" value="HisKA_2"/>
    <property type="match status" value="1"/>
</dbReference>